<evidence type="ECO:0000256" key="1">
    <source>
        <dbReference type="SAM" id="SignalP"/>
    </source>
</evidence>
<dbReference type="PROSITE" id="PS51257">
    <property type="entry name" value="PROKAR_LIPOPROTEIN"/>
    <property type="match status" value="1"/>
</dbReference>
<gene>
    <name evidence="2" type="ORF">PQQ63_22095</name>
</gene>
<organism evidence="2 3">
    <name type="scientific">Paraburkholderia metrosideri</name>
    <dbReference type="NCBI Taxonomy" id="580937"/>
    <lineage>
        <taxon>Bacteria</taxon>
        <taxon>Pseudomonadati</taxon>
        <taxon>Pseudomonadota</taxon>
        <taxon>Betaproteobacteria</taxon>
        <taxon>Burkholderiales</taxon>
        <taxon>Burkholderiaceae</taxon>
        <taxon>Paraburkholderia</taxon>
    </lineage>
</organism>
<dbReference type="Proteomes" id="UP001629432">
    <property type="component" value="Unassembled WGS sequence"/>
</dbReference>
<dbReference type="EMBL" id="JAQQCF010000020">
    <property type="protein sequence ID" value="MFM0639384.1"/>
    <property type="molecule type" value="Genomic_DNA"/>
</dbReference>
<feature type="chain" id="PRO_5046953578" description="Lipoprotein" evidence="1">
    <location>
        <begin position="22"/>
        <end position="119"/>
    </location>
</feature>
<proteinExistence type="predicted"/>
<feature type="signal peptide" evidence="1">
    <location>
        <begin position="1"/>
        <end position="21"/>
    </location>
</feature>
<evidence type="ECO:0000313" key="3">
    <source>
        <dbReference type="Proteomes" id="UP001629432"/>
    </source>
</evidence>
<keyword evidence="3" id="KW-1185">Reference proteome</keyword>
<accession>A0ABW9DXJ7</accession>
<evidence type="ECO:0008006" key="4">
    <source>
        <dbReference type="Google" id="ProtNLM"/>
    </source>
</evidence>
<name>A0ABW9DXJ7_9BURK</name>
<dbReference type="RefSeq" id="WP_408338078.1">
    <property type="nucleotide sequence ID" value="NZ_JAQQCF010000020.1"/>
</dbReference>
<evidence type="ECO:0000313" key="2">
    <source>
        <dbReference type="EMBL" id="MFM0639384.1"/>
    </source>
</evidence>
<protein>
    <recommendedName>
        <fullName evidence="4">Lipoprotein</fullName>
    </recommendedName>
</protein>
<comment type="caution">
    <text evidence="2">The sequence shown here is derived from an EMBL/GenBank/DDBJ whole genome shotgun (WGS) entry which is preliminary data.</text>
</comment>
<sequence length="119" mass="13025">MKRRFQVVLVGATFLTGCATAKYDSMGPALSLMSQQQKCYLVAQTASAAAKWRDDGVPVSEAHARLDAVIMPMRAPDDYKQRLHEGIDTTYQSHVTEQQLYSSMKGACRAESAKVPAAN</sequence>
<reference evidence="2 3" key="1">
    <citation type="journal article" date="2024" name="Chem. Sci.">
        <title>Discovery of megapolipeptins by genome mining of a Burkholderiales bacteria collection.</title>
        <authorList>
            <person name="Paulo B.S."/>
            <person name="Recchia M.J.J."/>
            <person name="Lee S."/>
            <person name="Fergusson C.H."/>
            <person name="Romanowski S.B."/>
            <person name="Hernandez A."/>
            <person name="Krull N."/>
            <person name="Liu D.Y."/>
            <person name="Cavanagh H."/>
            <person name="Bos A."/>
            <person name="Gray C.A."/>
            <person name="Murphy B.T."/>
            <person name="Linington R.G."/>
            <person name="Eustaquio A.S."/>
        </authorList>
    </citation>
    <scope>NUCLEOTIDE SEQUENCE [LARGE SCALE GENOMIC DNA]</scope>
    <source>
        <strain evidence="2 3">RL17-338-BIC-A</strain>
    </source>
</reference>
<keyword evidence="1" id="KW-0732">Signal</keyword>